<keyword evidence="5" id="KW-0934">Plastid</keyword>
<accession>A0A3G5CRX4</accession>
<dbReference type="InterPro" id="IPR012678">
    <property type="entry name" value="Ribosomal_uL23/eL15/eS24_sf"/>
</dbReference>
<sequence>MDKSGNQVVTGKSIRLLQQNQYTSQVDSKLTKTEMKNRVEQFFDVKVGGVNSSRVTRKSRRRGIKSNLNHVSRKKVIVRLRKNYFIPPFLSQT</sequence>
<keyword evidence="4" id="KW-0694">RNA-binding</keyword>
<keyword evidence="5" id="KW-0150">Chloroplast</keyword>
<dbReference type="SUPFAM" id="SSF54189">
    <property type="entry name" value="Ribosomal proteins S24e, L23 and L15e"/>
    <property type="match status" value="1"/>
</dbReference>
<dbReference type="GO" id="GO:0009507">
    <property type="term" value="C:chloroplast"/>
    <property type="evidence" value="ECO:0007669"/>
    <property type="project" value="UniProtKB-SubCell"/>
</dbReference>
<dbReference type="GO" id="GO:1990904">
    <property type="term" value="C:ribonucleoprotein complex"/>
    <property type="evidence" value="ECO:0007669"/>
    <property type="project" value="UniProtKB-KW"/>
</dbReference>
<dbReference type="Gene3D" id="3.30.70.330">
    <property type="match status" value="1"/>
</dbReference>
<protein>
    <recommendedName>
        <fullName evidence="4">Large ribosomal subunit protein uL23c</fullName>
    </recommendedName>
</protein>
<dbReference type="GO" id="GO:0003735">
    <property type="term" value="F:structural constituent of ribosome"/>
    <property type="evidence" value="ECO:0007669"/>
    <property type="project" value="InterPro"/>
</dbReference>
<reference evidence="5" key="1">
    <citation type="journal article" date="2018" name="Genome Biol. Evol.">
        <title>Mobile Elements Shape Plastome Evolution in Ferns.</title>
        <authorList>
            <person name="Robison T.A."/>
            <person name="Grusz A.L."/>
            <person name="Wolf P.G."/>
            <person name="Mower J.P."/>
            <person name="Fauskee B.D."/>
            <person name="Sosa K."/>
            <person name="Schuettpelz E.L."/>
        </authorList>
    </citation>
    <scope>NUCLEOTIDE SEQUENCE</scope>
</reference>
<comment type="subunit">
    <text evidence="4">Part of the 50S ribosomal subunit.</text>
</comment>
<keyword evidence="3 4" id="KW-0687">Ribonucleoprotein</keyword>
<dbReference type="HAMAP" id="MF_01369_B">
    <property type="entry name" value="Ribosomal_uL23_B"/>
    <property type="match status" value="1"/>
</dbReference>
<comment type="function">
    <text evidence="4">Binds to 23S rRNA.</text>
</comment>
<dbReference type="GO" id="GO:0005840">
    <property type="term" value="C:ribosome"/>
    <property type="evidence" value="ECO:0007669"/>
    <property type="project" value="UniProtKB-KW"/>
</dbReference>
<proteinExistence type="inferred from homology"/>
<evidence type="ECO:0000256" key="1">
    <source>
        <dbReference type="ARBA" id="ARBA00006700"/>
    </source>
</evidence>
<dbReference type="EMBL" id="MH173079">
    <property type="protein sequence ID" value="AYW15595.1"/>
    <property type="molecule type" value="Genomic_DNA"/>
</dbReference>
<comment type="subcellular location">
    <subcellularLocation>
        <location evidence="4">Plastid</location>
        <location evidence="4">Chloroplast</location>
    </subcellularLocation>
</comment>
<dbReference type="Pfam" id="PF00276">
    <property type="entry name" value="Ribosomal_L23"/>
    <property type="match status" value="1"/>
</dbReference>
<evidence type="ECO:0000256" key="4">
    <source>
        <dbReference type="HAMAP-Rule" id="MF_01369"/>
    </source>
</evidence>
<dbReference type="InterPro" id="IPR013025">
    <property type="entry name" value="Ribosomal_uL23-like"/>
</dbReference>
<geneLocation type="chloroplast" evidence="5"/>
<keyword evidence="2 4" id="KW-0689">Ribosomal protein</keyword>
<comment type="similarity">
    <text evidence="1 4">Belongs to the universal ribosomal protein uL23 family.</text>
</comment>
<organism evidence="5">
    <name type="scientific">Adiantum aleuticum</name>
    <dbReference type="NCBI Taxonomy" id="412743"/>
    <lineage>
        <taxon>Eukaryota</taxon>
        <taxon>Viridiplantae</taxon>
        <taxon>Streptophyta</taxon>
        <taxon>Embryophyta</taxon>
        <taxon>Tracheophyta</taxon>
        <taxon>Polypodiopsida</taxon>
        <taxon>Polypodiidae</taxon>
        <taxon>Polypodiales</taxon>
        <taxon>Pteridineae</taxon>
        <taxon>Pteridaceae</taxon>
        <taxon>Vittarioideae</taxon>
        <taxon>Adiantum</taxon>
    </lineage>
</organism>
<dbReference type="GeneID" id="38746263"/>
<evidence type="ECO:0000313" key="5">
    <source>
        <dbReference type="EMBL" id="AYW15595.1"/>
    </source>
</evidence>
<evidence type="ECO:0000256" key="2">
    <source>
        <dbReference type="ARBA" id="ARBA00022980"/>
    </source>
</evidence>
<name>A0A3G5CRX4_9MONI</name>
<dbReference type="GO" id="GO:0006412">
    <property type="term" value="P:translation"/>
    <property type="evidence" value="ECO:0007669"/>
    <property type="project" value="UniProtKB-UniRule"/>
</dbReference>
<gene>
    <name evidence="4 5" type="primary">rpl23</name>
</gene>
<dbReference type="AlphaFoldDB" id="A0A3G5CRX4"/>
<dbReference type="InterPro" id="IPR012677">
    <property type="entry name" value="Nucleotide-bd_a/b_plait_sf"/>
</dbReference>
<evidence type="ECO:0000256" key="3">
    <source>
        <dbReference type="ARBA" id="ARBA00023274"/>
    </source>
</evidence>
<dbReference type="RefSeq" id="YP_009548620.1">
    <property type="nucleotide sequence ID" value="NC_040209.1"/>
</dbReference>
<dbReference type="GO" id="GO:0019843">
    <property type="term" value="F:rRNA binding"/>
    <property type="evidence" value="ECO:0007669"/>
    <property type="project" value="UniProtKB-UniRule"/>
</dbReference>
<keyword evidence="4" id="KW-0699">rRNA-binding</keyword>